<keyword evidence="2" id="KW-0697">Rotamase</keyword>
<dbReference type="SUPFAM" id="SSF50891">
    <property type="entry name" value="Cyclophilin-like"/>
    <property type="match status" value="1"/>
</dbReference>
<comment type="function">
    <text evidence="1 2">PPIases accelerate the folding of proteins. It catalyzes the cis-trans isomerization of proline imidic peptide bonds in oligopeptides.</text>
</comment>
<dbReference type="STRING" id="1121865.OMW_00518"/>
<organism evidence="4 5">
    <name type="scientific">Enterococcus columbae DSM 7374 = ATCC 51263</name>
    <dbReference type="NCBI Taxonomy" id="1121865"/>
    <lineage>
        <taxon>Bacteria</taxon>
        <taxon>Bacillati</taxon>
        <taxon>Bacillota</taxon>
        <taxon>Bacilli</taxon>
        <taxon>Lactobacillales</taxon>
        <taxon>Enterococcaceae</taxon>
        <taxon>Enterococcus</taxon>
    </lineage>
</organism>
<dbReference type="InterPro" id="IPR044666">
    <property type="entry name" value="Cyclophilin_A-like"/>
</dbReference>
<dbReference type="Pfam" id="PF00160">
    <property type="entry name" value="Pro_isomerase"/>
    <property type="match status" value="1"/>
</dbReference>
<sequence length="248" mass="27059">MKKLTGLLCAAACLLLLSACGENKATTDSSKEQTTSSSKKVDLNSLALPQLDDTIKENEDVVEIVTSEGTIKAKLFPEYAPKAVENFMTHAKEGYYNGTPFHRVIDEFMIQGGDPKGDGTGGESIWKKGFKVEISNHLYHLRGALAMARSQALDSQGSQFYIVQNDQDVSDGLAIQYYPEKIIEAYKKGGTPQLDGNYTVFGQVIEGMDIVDKIAKAEVKESSSGEKSTPVNPVKVEKINIIQEAKTK</sequence>
<name>S0KIE0_9ENTE</name>
<dbReference type="PATRIC" id="fig|1121865.3.peg.511"/>
<dbReference type="PROSITE" id="PS51257">
    <property type="entry name" value="PROKAR_LIPOPROTEIN"/>
    <property type="match status" value="1"/>
</dbReference>
<dbReference type="RefSeq" id="WP_016182681.1">
    <property type="nucleotide sequence ID" value="NZ_JXKI01000014.1"/>
</dbReference>
<dbReference type="OrthoDB" id="9807797at2"/>
<dbReference type="InterPro" id="IPR020892">
    <property type="entry name" value="Cyclophilin-type_PPIase_CS"/>
</dbReference>
<evidence type="ECO:0000256" key="2">
    <source>
        <dbReference type="RuleBase" id="RU363019"/>
    </source>
</evidence>
<dbReference type="InterPro" id="IPR002130">
    <property type="entry name" value="Cyclophilin-type_PPIase_dom"/>
</dbReference>
<evidence type="ECO:0000259" key="3">
    <source>
        <dbReference type="PROSITE" id="PS50072"/>
    </source>
</evidence>
<evidence type="ECO:0000313" key="4">
    <source>
        <dbReference type="EMBL" id="EOW84620.1"/>
    </source>
</evidence>
<evidence type="ECO:0000313" key="5">
    <source>
        <dbReference type="Proteomes" id="UP000014113"/>
    </source>
</evidence>
<comment type="similarity">
    <text evidence="2">Belongs to the cyclophilin-type PPIase family.</text>
</comment>
<protein>
    <recommendedName>
        <fullName evidence="2">Peptidyl-prolyl cis-trans isomerase</fullName>
        <shortName evidence="2">PPIase</shortName>
        <ecNumber evidence="2">5.2.1.8</ecNumber>
    </recommendedName>
</protein>
<keyword evidence="2" id="KW-0732">Signal</keyword>
<dbReference type="PANTHER" id="PTHR45625">
    <property type="entry name" value="PEPTIDYL-PROLYL CIS-TRANS ISOMERASE-RELATED"/>
    <property type="match status" value="1"/>
</dbReference>
<keyword evidence="5" id="KW-1185">Reference proteome</keyword>
<keyword evidence="2 4" id="KW-0413">Isomerase</keyword>
<reference evidence="4 5" key="1">
    <citation type="submission" date="2013-03" db="EMBL/GenBank/DDBJ databases">
        <title>The Genome Sequence of Enterococcus columbae ATCC_51263 (PacBio/Illumina hybrid assembly).</title>
        <authorList>
            <consortium name="The Broad Institute Genomics Platform"/>
            <consortium name="The Broad Institute Genome Sequencing Center for Infectious Disease"/>
            <person name="Earl A."/>
            <person name="Russ C."/>
            <person name="Gilmore M."/>
            <person name="Surin D."/>
            <person name="Walker B."/>
            <person name="Young S."/>
            <person name="Zeng Q."/>
            <person name="Gargeya S."/>
            <person name="Fitzgerald M."/>
            <person name="Haas B."/>
            <person name="Abouelleil A."/>
            <person name="Allen A.W."/>
            <person name="Alvarado L."/>
            <person name="Arachchi H.M."/>
            <person name="Berlin A.M."/>
            <person name="Chapman S.B."/>
            <person name="Gainer-Dewar J."/>
            <person name="Goldberg J."/>
            <person name="Griggs A."/>
            <person name="Gujja S."/>
            <person name="Hansen M."/>
            <person name="Howarth C."/>
            <person name="Imamovic A."/>
            <person name="Ireland A."/>
            <person name="Larimer J."/>
            <person name="McCowan C."/>
            <person name="Murphy C."/>
            <person name="Pearson M."/>
            <person name="Poon T.W."/>
            <person name="Priest M."/>
            <person name="Roberts A."/>
            <person name="Saif S."/>
            <person name="Shea T."/>
            <person name="Sisk P."/>
            <person name="Sykes S."/>
            <person name="Wortman J."/>
            <person name="Nusbaum C."/>
            <person name="Birren B."/>
        </authorList>
    </citation>
    <scope>NUCLEOTIDE SEQUENCE [LARGE SCALE GENOMIC DNA]</scope>
    <source>
        <strain evidence="4 5">ATCC 51263</strain>
    </source>
</reference>
<dbReference type="GO" id="GO:0003755">
    <property type="term" value="F:peptidyl-prolyl cis-trans isomerase activity"/>
    <property type="evidence" value="ECO:0007669"/>
    <property type="project" value="UniProtKB-UniRule"/>
</dbReference>
<dbReference type="PROSITE" id="PS00170">
    <property type="entry name" value="CSA_PPIASE_1"/>
    <property type="match status" value="1"/>
</dbReference>
<accession>S0KIE0</accession>
<dbReference type="GO" id="GO:0006457">
    <property type="term" value="P:protein folding"/>
    <property type="evidence" value="ECO:0007669"/>
    <property type="project" value="InterPro"/>
</dbReference>
<feature type="signal peptide" evidence="2">
    <location>
        <begin position="1"/>
        <end position="25"/>
    </location>
</feature>
<dbReference type="CDD" id="cd00317">
    <property type="entry name" value="cyclophilin"/>
    <property type="match status" value="1"/>
</dbReference>
<dbReference type="PANTHER" id="PTHR45625:SF16">
    <property type="entry name" value="PEPTIDYL-PROLYL CIS-TRANS ISOMERASE"/>
    <property type="match status" value="1"/>
</dbReference>
<proteinExistence type="inferred from homology"/>
<dbReference type="AlphaFoldDB" id="S0KIE0"/>
<gene>
    <name evidence="4" type="ORF">I568_01116</name>
</gene>
<dbReference type="EC" id="5.2.1.8" evidence="2"/>
<dbReference type="PROSITE" id="PS50072">
    <property type="entry name" value="CSA_PPIASE_2"/>
    <property type="match status" value="1"/>
</dbReference>
<feature type="domain" description="PPIase cyclophilin-type" evidence="3">
    <location>
        <begin position="58"/>
        <end position="241"/>
    </location>
</feature>
<evidence type="ECO:0000256" key="1">
    <source>
        <dbReference type="ARBA" id="ARBA00002388"/>
    </source>
</evidence>
<dbReference type="PRINTS" id="PR00153">
    <property type="entry name" value="CSAPPISMRASE"/>
</dbReference>
<feature type="chain" id="PRO_5010392582" description="Peptidyl-prolyl cis-trans isomerase" evidence="2">
    <location>
        <begin position="26"/>
        <end position="248"/>
    </location>
</feature>
<dbReference type="eggNOG" id="COG0652">
    <property type="taxonomic scope" value="Bacteria"/>
</dbReference>
<dbReference type="EMBL" id="ASWJ01000004">
    <property type="protein sequence ID" value="EOW84620.1"/>
    <property type="molecule type" value="Genomic_DNA"/>
</dbReference>
<dbReference type="Proteomes" id="UP000014113">
    <property type="component" value="Unassembled WGS sequence"/>
</dbReference>
<comment type="catalytic activity">
    <reaction evidence="2">
        <text>[protein]-peptidylproline (omega=180) = [protein]-peptidylproline (omega=0)</text>
        <dbReference type="Rhea" id="RHEA:16237"/>
        <dbReference type="Rhea" id="RHEA-COMP:10747"/>
        <dbReference type="Rhea" id="RHEA-COMP:10748"/>
        <dbReference type="ChEBI" id="CHEBI:83833"/>
        <dbReference type="ChEBI" id="CHEBI:83834"/>
        <dbReference type="EC" id="5.2.1.8"/>
    </reaction>
</comment>
<dbReference type="Gene3D" id="2.40.100.10">
    <property type="entry name" value="Cyclophilin-like"/>
    <property type="match status" value="1"/>
</dbReference>
<dbReference type="InterPro" id="IPR029000">
    <property type="entry name" value="Cyclophilin-like_dom_sf"/>
</dbReference>
<comment type="caution">
    <text evidence="4">The sequence shown here is derived from an EMBL/GenBank/DDBJ whole genome shotgun (WGS) entry which is preliminary data.</text>
</comment>